<organism evidence="11">
    <name type="scientific">Salinicola endophyticus</name>
    <dbReference type="NCBI Taxonomy" id="1949083"/>
    <lineage>
        <taxon>Bacteria</taxon>
        <taxon>Pseudomonadati</taxon>
        <taxon>Pseudomonadota</taxon>
        <taxon>Gammaproteobacteria</taxon>
        <taxon>Oceanospirillales</taxon>
        <taxon>Halomonadaceae</taxon>
        <taxon>Salinicola</taxon>
    </lineage>
</organism>
<evidence type="ECO:0000256" key="2">
    <source>
        <dbReference type="ARBA" id="ARBA00022475"/>
    </source>
</evidence>
<evidence type="ECO:0000256" key="7">
    <source>
        <dbReference type="ARBA" id="ARBA00024197"/>
    </source>
</evidence>
<evidence type="ECO:0000256" key="3">
    <source>
        <dbReference type="ARBA" id="ARBA00022692"/>
    </source>
</evidence>
<gene>
    <name evidence="11" type="ORF">ABV408_13815</name>
</gene>
<evidence type="ECO:0000313" key="11">
    <source>
        <dbReference type="EMBL" id="XCJ78506.1"/>
    </source>
</evidence>
<dbReference type="GO" id="GO:0044877">
    <property type="term" value="F:protein-containing complex binding"/>
    <property type="evidence" value="ECO:0007669"/>
    <property type="project" value="InterPro"/>
</dbReference>
<dbReference type="SUPFAM" id="SSF48452">
    <property type="entry name" value="TPR-like"/>
    <property type="match status" value="1"/>
</dbReference>
<dbReference type="InterPro" id="IPR018704">
    <property type="entry name" value="SecYEG/CpoB_TPR"/>
</dbReference>
<evidence type="ECO:0000256" key="4">
    <source>
        <dbReference type="ARBA" id="ARBA00022989"/>
    </source>
</evidence>
<keyword evidence="4 9" id="KW-1133">Transmembrane helix</keyword>
<dbReference type="Pfam" id="PF09976">
    <property type="entry name" value="TPR_21"/>
    <property type="match status" value="1"/>
</dbReference>
<evidence type="ECO:0000256" key="8">
    <source>
        <dbReference type="ARBA" id="ARBA00024235"/>
    </source>
</evidence>
<keyword evidence="3 9" id="KW-0812">Transmembrane</keyword>
<evidence type="ECO:0000256" key="9">
    <source>
        <dbReference type="SAM" id="Phobius"/>
    </source>
</evidence>
<keyword evidence="5 9" id="KW-0472">Membrane</keyword>
<keyword evidence="6" id="KW-0143">Chaperone</keyword>
<dbReference type="PIRSF" id="PIRSF006170">
    <property type="entry name" value="YfgM"/>
    <property type="match status" value="1"/>
</dbReference>
<name>A0AB74U3E0_9GAMM</name>
<proteinExistence type="inferred from homology"/>
<keyword evidence="2" id="KW-1003">Cell membrane</keyword>
<dbReference type="EMBL" id="CP159578">
    <property type="protein sequence ID" value="XCJ78506.1"/>
    <property type="molecule type" value="Genomic_DNA"/>
</dbReference>
<dbReference type="RefSeq" id="WP_353979494.1">
    <property type="nucleotide sequence ID" value="NZ_CP159578.1"/>
</dbReference>
<dbReference type="InterPro" id="IPR011990">
    <property type="entry name" value="TPR-like_helical_dom_sf"/>
</dbReference>
<dbReference type="PANTHER" id="PTHR38035:SF1">
    <property type="entry name" value="ANCILLARY SECYEG TRANSLOCON SUBUNIT"/>
    <property type="match status" value="1"/>
</dbReference>
<dbReference type="AlphaFoldDB" id="A0AB74U3E0"/>
<dbReference type="InterPro" id="IPR026039">
    <property type="entry name" value="YfgM"/>
</dbReference>
<comment type="similarity">
    <text evidence="7">Belongs to the YfgM family.</text>
</comment>
<evidence type="ECO:0000256" key="1">
    <source>
        <dbReference type="ARBA" id="ARBA00004401"/>
    </source>
</evidence>
<dbReference type="GO" id="GO:0005886">
    <property type="term" value="C:plasma membrane"/>
    <property type="evidence" value="ECO:0007669"/>
    <property type="project" value="UniProtKB-SubCell"/>
</dbReference>
<protein>
    <recommendedName>
        <fullName evidence="8">Ancillary SecYEG translocon subunit</fullName>
    </recommendedName>
</protein>
<accession>A0AB74U3E0</accession>
<evidence type="ECO:0000259" key="10">
    <source>
        <dbReference type="Pfam" id="PF09976"/>
    </source>
</evidence>
<comment type="subcellular location">
    <subcellularLocation>
        <location evidence="1">Cell membrane</location>
        <topology evidence="1">Single-pass type II membrane protein</topology>
    </subcellularLocation>
</comment>
<evidence type="ECO:0000256" key="5">
    <source>
        <dbReference type="ARBA" id="ARBA00023136"/>
    </source>
</evidence>
<evidence type="ECO:0000256" key="6">
    <source>
        <dbReference type="ARBA" id="ARBA00023186"/>
    </source>
</evidence>
<dbReference type="PANTHER" id="PTHR38035">
    <property type="entry name" value="UPF0070 PROTEIN YFGM"/>
    <property type="match status" value="1"/>
</dbReference>
<feature type="transmembrane region" description="Helical" evidence="9">
    <location>
        <begin position="21"/>
        <end position="42"/>
    </location>
</feature>
<feature type="domain" description="Ancillary SecYEG translocon subunit/Cell division coordinator CpoB TPR" evidence="10">
    <location>
        <begin position="15"/>
        <end position="213"/>
    </location>
</feature>
<reference evidence="11" key="1">
    <citation type="submission" date="2024-06" db="EMBL/GenBank/DDBJ databases">
        <title>Complete genome of Salinicola endophyticus HNIBRBA4755.</title>
        <authorList>
            <person name="Shin S.Y."/>
            <person name="Kang H."/>
            <person name="Song J."/>
        </authorList>
    </citation>
    <scope>NUCLEOTIDE SEQUENCE</scope>
    <source>
        <strain evidence="11">HNIBRBA4755</strain>
    </source>
</reference>
<sequence>MAELKSEEEQLDAIKEWWKSNGTALLVGIVVAVALVLGWHAWQRHQENQSAEASVTYQQLIAIAASDSIDDKARAQAFELADKLESDHGGTLYADLAGLIEAKLAVGANDDARARKALEPVIADGDRPYMQGLAKLELARLQIAAKDADSALKTLDGSFPEALEAQRQAVRGDAFVALDRHDDASQAYQEAQNLAQASDQTLYGLQLKLDDLGAKDATP</sequence>